<evidence type="ECO:0000313" key="1">
    <source>
        <dbReference type="EMBL" id="QCI64051.1"/>
    </source>
</evidence>
<dbReference type="Pfam" id="PF22011">
    <property type="entry name" value="DUF6931"/>
    <property type="match status" value="1"/>
</dbReference>
<gene>
    <name evidence="1" type="ORF">E8M01_07195</name>
</gene>
<dbReference type="AlphaFoldDB" id="A0A4D7AW06"/>
<dbReference type="OrthoDB" id="5572566at2"/>
<proteinExistence type="predicted"/>
<organism evidence="1 2">
    <name type="scientific">Phreatobacter stygius</name>
    <dbReference type="NCBI Taxonomy" id="1940610"/>
    <lineage>
        <taxon>Bacteria</taxon>
        <taxon>Pseudomonadati</taxon>
        <taxon>Pseudomonadota</taxon>
        <taxon>Alphaproteobacteria</taxon>
        <taxon>Hyphomicrobiales</taxon>
        <taxon>Phreatobacteraceae</taxon>
        <taxon>Phreatobacter</taxon>
    </lineage>
</organism>
<accession>A0A4D7AW06</accession>
<dbReference type="KEGG" id="pstg:E8M01_07195"/>
<dbReference type="EMBL" id="CP039690">
    <property type="protein sequence ID" value="QCI64051.1"/>
    <property type="molecule type" value="Genomic_DNA"/>
</dbReference>
<reference evidence="1 2" key="1">
    <citation type="submission" date="2019-04" db="EMBL/GenBank/DDBJ databases">
        <title>Phreatobacter aquaticus sp. nov.</title>
        <authorList>
            <person name="Choi A."/>
        </authorList>
    </citation>
    <scope>NUCLEOTIDE SEQUENCE [LARGE SCALE GENOMIC DNA]</scope>
    <source>
        <strain evidence="1 2">KCTC 52518</strain>
    </source>
</reference>
<dbReference type="InterPro" id="IPR053855">
    <property type="entry name" value="DUF6931"/>
</dbReference>
<sequence>MGKLRFATARDVFEAFPTLADDMLASPSEREPLAFLAELAAGPTPEDAVSFCAYVLPRRDAVWWACRCTRSLTRPQEPVEDQALAAAEAWVREPNEESRTAAMSVGNAANRTVPTTWAALAAAWSGGNLSLGEHPGAPAPPHLTAKAARACVLMALARVPATERRAKLRACIEGGIRLAAAEAT</sequence>
<keyword evidence="2" id="KW-1185">Reference proteome</keyword>
<dbReference type="Proteomes" id="UP000298781">
    <property type="component" value="Chromosome"/>
</dbReference>
<protein>
    <submittedName>
        <fullName evidence="1">Uncharacterized protein</fullName>
    </submittedName>
</protein>
<dbReference type="RefSeq" id="WP_136959507.1">
    <property type="nucleotide sequence ID" value="NZ_CP039690.1"/>
</dbReference>
<evidence type="ECO:0000313" key="2">
    <source>
        <dbReference type="Proteomes" id="UP000298781"/>
    </source>
</evidence>
<name>A0A4D7AW06_9HYPH</name>